<dbReference type="InterPro" id="IPR006621">
    <property type="entry name" value="Nose-resist-to-fluoxetine_N"/>
</dbReference>
<dbReference type="EMBL" id="UXUI01009119">
    <property type="protein sequence ID" value="VDD93090.1"/>
    <property type="molecule type" value="Genomic_DNA"/>
</dbReference>
<feature type="transmembrane region" description="Helical" evidence="1">
    <location>
        <begin position="308"/>
        <end position="327"/>
    </location>
</feature>
<feature type="transmembrane region" description="Helical" evidence="1">
    <location>
        <begin position="375"/>
        <end position="403"/>
    </location>
</feature>
<evidence type="ECO:0000259" key="2">
    <source>
        <dbReference type="SMART" id="SM00703"/>
    </source>
</evidence>
<evidence type="ECO:0000313" key="4">
    <source>
        <dbReference type="Proteomes" id="UP000274131"/>
    </source>
</evidence>
<feature type="domain" description="Nose resistant-to-fluoxetine protein N-terminal" evidence="2">
    <location>
        <begin position="4"/>
        <end position="108"/>
    </location>
</feature>
<keyword evidence="1" id="KW-0812">Transmembrane</keyword>
<dbReference type="AlphaFoldDB" id="A0A0N4VCQ6"/>
<feature type="transmembrane region" description="Helical" evidence="1">
    <location>
        <begin position="415"/>
        <end position="437"/>
    </location>
</feature>
<keyword evidence="1" id="KW-1133">Transmembrane helix</keyword>
<feature type="transmembrane region" description="Helical" evidence="1">
    <location>
        <begin position="526"/>
        <end position="543"/>
    </location>
</feature>
<gene>
    <name evidence="3" type="ORF">EVEC_LOCUS7841</name>
</gene>
<feature type="transmembrane region" description="Helical" evidence="1">
    <location>
        <begin position="204"/>
        <end position="226"/>
    </location>
</feature>
<accession>A0A0N4VCQ6</accession>
<reference evidence="3 4" key="2">
    <citation type="submission" date="2018-10" db="EMBL/GenBank/DDBJ databases">
        <authorList>
            <consortium name="Pathogen Informatics"/>
        </authorList>
    </citation>
    <scope>NUCLEOTIDE SEQUENCE [LARGE SCALE GENOMIC DNA]</scope>
</reference>
<dbReference type="Proteomes" id="UP000274131">
    <property type="component" value="Unassembled WGS sequence"/>
</dbReference>
<dbReference type="PANTHER" id="PTHR11161:SF0">
    <property type="entry name" value="O-ACYLTRANSFERASE LIKE PROTEIN"/>
    <property type="match status" value="1"/>
</dbReference>
<evidence type="ECO:0000313" key="3">
    <source>
        <dbReference type="EMBL" id="VDD93090.1"/>
    </source>
</evidence>
<reference evidence="5" key="1">
    <citation type="submission" date="2017-02" db="UniProtKB">
        <authorList>
            <consortium name="WormBaseParasite"/>
        </authorList>
    </citation>
    <scope>IDENTIFICATION</scope>
</reference>
<dbReference type="SMART" id="SM00703">
    <property type="entry name" value="NRF"/>
    <property type="match status" value="1"/>
</dbReference>
<sequence>MVLMKNCSANDTACNAEKIQIIRENQFIVQQFDAFAKIPSGLMNLPIVWQGSYEECSSVESPYKNYTTQFCWINMAIDTTLITGEKNVTYVETIQVPVLKFCSATCRSPDPPKKNAWFWIVLLKVKIFFGFSGIPVLLTFSMYTNGAEILSTVKRPGQIDCIHCLRTVSMTWVLVAHVITKYAYGDNPTGLLSSAKYILNDAVFNGFPSVDTFFFITGVLSAYLFYKEMERHPRSLKSPVYWTLYYVHRILRLSPPYWLFLGFYVVLYPYYTRGPMVPTDIEPCKKYWWRNLLYIQIFFKSEDLCMGHTWYLSTDMFHHIFAPLLLVPLCLSKVAGVVSAALLIAMSIGATYGTYYKYDLASNFFSGGGQDMEKFYLFFRYIYGVPWVRCTPMIIGILTGYLLQKLQKRKIRIHWFIAISLWLFSLVLAAVCVYALYDALRGKTHLSTAEAASYYVFHRIGWALSLAWVVFACQFNLAGPIKNFMELSFWMPFSRLTYTAYLVHFSLIDVIMAVSPVLTSYKVPDIVTFVLAFVWSCAFEIPFGKLEKMATAALVKGRLQRPPKEKQIVLISYLKNDQAFAVLLV</sequence>
<dbReference type="OrthoDB" id="207378at2759"/>
<name>A0A0N4VCQ6_ENTVE</name>
<dbReference type="Pfam" id="PF01757">
    <property type="entry name" value="Acyl_transf_3"/>
    <property type="match status" value="1"/>
</dbReference>
<feature type="transmembrane region" description="Helical" evidence="1">
    <location>
        <begin position="498"/>
        <end position="520"/>
    </location>
</feature>
<dbReference type="InterPro" id="IPR052728">
    <property type="entry name" value="O2_lipid_transport_reg"/>
</dbReference>
<protein>
    <submittedName>
        <fullName evidence="5">NRF domain-containing protein</fullName>
    </submittedName>
</protein>
<keyword evidence="1" id="KW-0472">Membrane</keyword>
<evidence type="ECO:0000313" key="5">
    <source>
        <dbReference type="WBParaSite" id="EVEC_0000835701-mRNA-1"/>
    </source>
</evidence>
<dbReference type="Pfam" id="PF20146">
    <property type="entry name" value="NRF"/>
    <property type="match status" value="1"/>
</dbReference>
<evidence type="ECO:0000256" key="1">
    <source>
        <dbReference type="SAM" id="Phobius"/>
    </source>
</evidence>
<organism evidence="5">
    <name type="scientific">Enterobius vermicularis</name>
    <name type="common">Human pinworm</name>
    <dbReference type="NCBI Taxonomy" id="51028"/>
    <lineage>
        <taxon>Eukaryota</taxon>
        <taxon>Metazoa</taxon>
        <taxon>Ecdysozoa</taxon>
        <taxon>Nematoda</taxon>
        <taxon>Chromadorea</taxon>
        <taxon>Rhabditida</taxon>
        <taxon>Spirurina</taxon>
        <taxon>Oxyuridomorpha</taxon>
        <taxon>Oxyuroidea</taxon>
        <taxon>Oxyuridae</taxon>
        <taxon>Enterobius</taxon>
    </lineage>
</organism>
<feature type="transmembrane region" description="Helical" evidence="1">
    <location>
        <begin position="116"/>
        <end position="143"/>
    </location>
</feature>
<feature type="transmembrane region" description="Helical" evidence="1">
    <location>
        <begin position="334"/>
        <end position="355"/>
    </location>
</feature>
<proteinExistence type="predicted"/>
<dbReference type="InterPro" id="IPR002656">
    <property type="entry name" value="Acyl_transf_3_dom"/>
</dbReference>
<feature type="transmembrane region" description="Helical" evidence="1">
    <location>
        <begin position="255"/>
        <end position="271"/>
    </location>
</feature>
<dbReference type="PANTHER" id="PTHR11161">
    <property type="entry name" value="O-ACYLTRANSFERASE"/>
    <property type="match status" value="1"/>
</dbReference>
<dbReference type="GO" id="GO:0016747">
    <property type="term" value="F:acyltransferase activity, transferring groups other than amino-acyl groups"/>
    <property type="evidence" value="ECO:0007669"/>
    <property type="project" value="InterPro"/>
</dbReference>
<feature type="transmembrane region" description="Helical" evidence="1">
    <location>
        <begin position="457"/>
        <end position="477"/>
    </location>
</feature>
<dbReference type="WBParaSite" id="EVEC_0000835701-mRNA-1">
    <property type="protein sequence ID" value="EVEC_0000835701-mRNA-1"/>
    <property type="gene ID" value="EVEC_0000835701"/>
</dbReference>
<keyword evidence="4" id="KW-1185">Reference proteome</keyword>